<dbReference type="PANTHER" id="PTHR47237">
    <property type="entry name" value="SLL0310 PROTEIN"/>
    <property type="match status" value="1"/>
</dbReference>
<dbReference type="EMBL" id="CCAE010000058">
    <property type="protein sequence ID" value="CDN89930.1"/>
    <property type="molecule type" value="Genomic_DNA"/>
</dbReference>
<dbReference type="Gene3D" id="3.40.630.30">
    <property type="match status" value="1"/>
</dbReference>
<dbReference type="AlphaFoldDB" id="A0A1L1PKM1"/>
<evidence type="ECO:0000313" key="3">
    <source>
        <dbReference type="Proteomes" id="UP000028878"/>
    </source>
</evidence>
<reference evidence="3" key="1">
    <citation type="submission" date="2014-11" db="EMBL/GenBank/DDBJ databases">
        <title>Draft genome sequence of Hydrogenophaga intermedia S1.</title>
        <authorList>
            <person name="Gan H.M."/>
            <person name="Chew T.H."/>
            <person name="Stolz A."/>
        </authorList>
    </citation>
    <scope>NUCLEOTIDE SEQUENCE [LARGE SCALE GENOMIC DNA]</scope>
    <source>
        <strain evidence="3">S1</strain>
    </source>
</reference>
<gene>
    <name evidence="2" type="ORF">BN948_04370</name>
</gene>
<dbReference type="RefSeq" id="WP_009520623.1">
    <property type="nucleotide sequence ID" value="NZ_CCAE010000058.1"/>
</dbReference>
<dbReference type="GO" id="GO:0016747">
    <property type="term" value="F:acyltransferase activity, transferring groups other than amino-acyl groups"/>
    <property type="evidence" value="ECO:0007669"/>
    <property type="project" value="InterPro"/>
</dbReference>
<organism evidence="2 3">
    <name type="scientific">Hydrogenophaga intermedia</name>
    <dbReference type="NCBI Taxonomy" id="65786"/>
    <lineage>
        <taxon>Bacteria</taxon>
        <taxon>Pseudomonadati</taxon>
        <taxon>Pseudomonadota</taxon>
        <taxon>Betaproteobacteria</taxon>
        <taxon>Burkholderiales</taxon>
        <taxon>Comamonadaceae</taxon>
        <taxon>Hydrogenophaga</taxon>
    </lineage>
</organism>
<keyword evidence="3" id="KW-1185">Reference proteome</keyword>
<protein>
    <submittedName>
        <fullName evidence="2">GCN5-related N-acetyltransferase</fullName>
    </submittedName>
</protein>
<proteinExistence type="predicted"/>
<dbReference type="Pfam" id="PF18014">
    <property type="entry name" value="Acetyltransf_18"/>
    <property type="match status" value="1"/>
</dbReference>
<dbReference type="PANTHER" id="PTHR47237:SF1">
    <property type="entry name" value="SLL0310 PROTEIN"/>
    <property type="match status" value="1"/>
</dbReference>
<name>A0A1L1PKM1_HYDIT</name>
<dbReference type="SUPFAM" id="SSF55729">
    <property type="entry name" value="Acyl-CoA N-acyltransferases (Nat)"/>
    <property type="match status" value="1"/>
</dbReference>
<sequence length="284" mass="31324">MKAAPTHRLQRMSRTDLALALQWATREGWNPGLHDTDLFHAIDPRGHFMAWIGEQPVACISGLRHGVGYGFIGLYIVEPSFRGKGLGLAVWNAALEHLKGCVVGLDGVPEQQDNYARSGFDLAWRNRRYSGLGLGPRPPHPRIVRLAGMPFDSLAAYDRLFHPEPRPAFLQTWIRQRRGTALGWLQDGELRGYGVRRACVHGHKIGPLCADSPAIAEGLLQALCAGVGSQETVHLDVPEPNREALALAERQGFVPGFPTARMYRGPRPHVDLARQYALTALEIG</sequence>
<keyword evidence="2" id="KW-0808">Transferase</keyword>
<dbReference type="CDD" id="cd04301">
    <property type="entry name" value="NAT_SF"/>
    <property type="match status" value="1"/>
</dbReference>
<dbReference type="Proteomes" id="UP000028878">
    <property type="component" value="Unassembled WGS sequence"/>
</dbReference>
<dbReference type="Pfam" id="PF00583">
    <property type="entry name" value="Acetyltransf_1"/>
    <property type="match status" value="1"/>
</dbReference>
<dbReference type="InterPro" id="IPR000182">
    <property type="entry name" value="GNAT_dom"/>
</dbReference>
<dbReference type="PROSITE" id="PS51186">
    <property type="entry name" value="GNAT"/>
    <property type="match status" value="1"/>
</dbReference>
<dbReference type="Gene3D" id="3.40.630.90">
    <property type="match status" value="1"/>
</dbReference>
<dbReference type="InterPro" id="IPR041496">
    <property type="entry name" value="YitH/HolE_GNAT"/>
</dbReference>
<dbReference type="InterPro" id="IPR052729">
    <property type="entry name" value="Acyl/Acetyltrans_Enzymes"/>
</dbReference>
<accession>A0A1L1PKM1</accession>
<evidence type="ECO:0000313" key="2">
    <source>
        <dbReference type="EMBL" id="CDN89930.1"/>
    </source>
</evidence>
<dbReference type="InterPro" id="IPR016181">
    <property type="entry name" value="Acyl_CoA_acyltransferase"/>
</dbReference>
<feature type="domain" description="N-acetyltransferase" evidence="1">
    <location>
        <begin position="7"/>
        <end position="141"/>
    </location>
</feature>
<evidence type="ECO:0000259" key="1">
    <source>
        <dbReference type="PROSITE" id="PS51186"/>
    </source>
</evidence>